<name>A0ABV3TBJ4_9GAMM</name>
<organism evidence="2 3">
    <name type="scientific">Spiribacter pallidus</name>
    <dbReference type="NCBI Taxonomy" id="1987936"/>
    <lineage>
        <taxon>Bacteria</taxon>
        <taxon>Pseudomonadati</taxon>
        <taxon>Pseudomonadota</taxon>
        <taxon>Gammaproteobacteria</taxon>
        <taxon>Chromatiales</taxon>
        <taxon>Ectothiorhodospiraceae</taxon>
        <taxon>Spiribacter</taxon>
    </lineage>
</organism>
<proteinExistence type="predicted"/>
<comment type="caution">
    <text evidence="2">The sequence shown here is derived from an EMBL/GenBank/DDBJ whole genome shotgun (WGS) entry which is preliminary data.</text>
</comment>
<dbReference type="RefSeq" id="WP_367957894.1">
    <property type="nucleotide sequence ID" value="NZ_JBAKFK010000001.1"/>
</dbReference>
<evidence type="ECO:0000313" key="2">
    <source>
        <dbReference type="EMBL" id="MEX0468606.1"/>
    </source>
</evidence>
<dbReference type="Pfam" id="PF01636">
    <property type="entry name" value="APH"/>
    <property type="match status" value="1"/>
</dbReference>
<reference evidence="2 3" key="1">
    <citation type="submission" date="2024-02" db="EMBL/GenBank/DDBJ databases">
        <title>New especies of Spiribacter isolated from saline water.</title>
        <authorList>
            <person name="Leon M.J."/>
            <person name="De La Haba R."/>
            <person name="Sanchez-Porro C."/>
            <person name="Ventosa A."/>
        </authorList>
    </citation>
    <scope>NUCLEOTIDE SEQUENCE [LARGE SCALE GENOMIC DNA]</scope>
    <source>
        <strain evidence="3">ag22IC6-390</strain>
    </source>
</reference>
<evidence type="ECO:0000259" key="1">
    <source>
        <dbReference type="Pfam" id="PF01636"/>
    </source>
</evidence>
<dbReference type="InterPro" id="IPR002575">
    <property type="entry name" value="Aminoglycoside_PTrfase"/>
</dbReference>
<dbReference type="Gene3D" id="3.90.1200.10">
    <property type="match status" value="1"/>
</dbReference>
<keyword evidence="3" id="KW-1185">Reference proteome</keyword>
<sequence>MTATDNRECRRALATWLQGMGLSASGLTGIAGDAGGRRYYRLATAQGTRVVMDASDDPGSVAPFVRVRALMDAAGLHVPAIHAADPERGFCLLEDLGEESFLQVFRQKGADTAMEAAIQALVRWQSFELADALPPYNGERLYAELDLFAVWYVQRHLGVQPTPGWWQCWREGCERLVHSALAQPRVGVHRDFMARNLIKSRPSPGVIDFQDALIGPVTYDLASLLRDAFFSWPERQEQYWIQRYRARAAAAGIPLPDGFTQALDWMAAQRHLKVLGIFARLAHRDGKPAYIADAPRFLDYLATELAGYDALKPLAGLIAALPSPAGAR</sequence>
<dbReference type="SUPFAM" id="SSF56112">
    <property type="entry name" value="Protein kinase-like (PK-like)"/>
    <property type="match status" value="1"/>
</dbReference>
<gene>
    <name evidence="2" type="ORF">V6X73_02495</name>
</gene>
<dbReference type="InterPro" id="IPR011009">
    <property type="entry name" value="Kinase-like_dom_sf"/>
</dbReference>
<evidence type="ECO:0000313" key="3">
    <source>
        <dbReference type="Proteomes" id="UP001556709"/>
    </source>
</evidence>
<protein>
    <submittedName>
        <fullName evidence="2">Phosphotransferase</fullName>
    </submittedName>
</protein>
<dbReference type="Proteomes" id="UP001556709">
    <property type="component" value="Unassembled WGS sequence"/>
</dbReference>
<dbReference type="EMBL" id="JBAKFM010000001">
    <property type="protein sequence ID" value="MEX0468606.1"/>
    <property type="molecule type" value="Genomic_DNA"/>
</dbReference>
<accession>A0ABV3TBJ4</accession>
<feature type="domain" description="Aminoglycoside phosphotransferase" evidence="1">
    <location>
        <begin position="27"/>
        <end position="250"/>
    </location>
</feature>
<dbReference type="Gene3D" id="3.30.200.20">
    <property type="entry name" value="Phosphorylase Kinase, domain 1"/>
    <property type="match status" value="1"/>
</dbReference>